<sequence length="176" mass="20411">MVDQKPVDRAAIAADLERARVALHELVDGASASDLARRSNGTRWTNEQLLFHMVFGYMVVVRLRVLVRVFSRLPKRASRLFARTLDAATPVFDEVNYRGSCLAARVFDHRRMGRKCDRVIATLELNLANESEAALRRGMHFPIRWDPFFADFMTLEQVYRYPGRHFDFHRSQLTLD</sequence>
<evidence type="ECO:0000313" key="3">
    <source>
        <dbReference type="Proteomes" id="UP001596484"/>
    </source>
</evidence>
<dbReference type="InterPro" id="IPR034660">
    <property type="entry name" value="DinB/YfiT-like"/>
</dbReference>
<dbReference type="InterPro" id="IPR024775">
    <property type="entry name" value="DinB-like"/>
</dbReference>
<name>A0ABW2RYI0_9NOCA</name>
<organism evidence="2 3">
    <name type="scientific">Rhodococcus daqingensis</name>
    <dbReference type="NCBI Taxonomy" id="2479363"/>
    <lineage>
        <taxon>Bacteria</taxon>
        <taxon>Bacillati</taxon>
        <taxon>Actinomycetota</taxon>
        <taxon>Actinomycetes</taxon>
        <taxon>Mycobacteriales</taxon>
        <taxon>Nocardiaceae</taxon>
        <taxon>Rhodococcus</taxon>
    </lineage>
</organism>
<reference evidence="3" key="1">
    <citation type="journal article" date="2019" name="Int. J. Syst. Evol. Microbiol.">
        <title>The Global Catalogue of Microorganisms (GCM) 10K type strain sequencing project: providing services to taxonomists for standard genome sequencing and annotation.</title>
        <authorList>
            <consortium name="The Broad Institute Genomics Platform"/>
            <consortium name="The Broad Institute Genome Sequencing Center for Infectious Disease"/>
            <person name="Wu L."/>
            <person name="Ma J."/>
        </authorList>
    </citation>
    <scope>NUCLEOTIDE SEQUENCE [LARGE SCALE GENOMIC DNA]</scope>
    <source>
        <strain evidence="3">ICMP 19430</strain>
    </source>
</reference>
<evidence type="ECO:0000259" key="1">
    <source>
        <dbReference type="Pfam" id="PF12867"/>
    </source>
</evidence>
<dbReference type="Gene3D" id="1.20.120.450">
    <property type="entry name" value="dinb family like domain"/>
    <property type="match status" value="1"/>
</dbReference>
<dbReference type="SUPFAM" id="SSF109854">
    <property type="entry name" value="DinB/YfiT-like putative metalloenzymes"/>
    <property type="match status" value="1"/>
</dbReference>
<evidence type="ECO:0000313" key="2">
    <source>
        <dbReference type="EMBL" id="MFC7448927.1"/>
    </source>
</evidence>
<dbReference type="Pfam" id="PF12867">
    <property type="entry name" value="DinB_2"/>
    <property type="match status" value="1"/>
</dbReference>
<proteinExistence type="predicted"/>
<keyword evidence="3" id="KW-1185">Reference proteome</keyword>
<comment type="caution">
    <text evidence="2">The sequence shown here is derived from an EMBL/GenBank/DDBJ whole genome shotgun (WGS) entry which is preliminary data.</text>
</comment>
<protein>
    <submittedName>
        <fullName evidence="2">DinB family protein</fullName>
    </submittedName>
</protein>
<dbReference type="EMBL" id="JBHTCS010000016">
    <property type="protein sequence ID" value="MFC7448927.1"/>
    <property type="molecule type" value="Genomic_DNA"/>
</dbReference>
<dbReference type="RefSeq" id="WP_378405471.1">
    <property type="nucleotide sequence ID" value="NZ_JBHTCS010000016.1"/>
</dbReference>
<accession>A0ABW2RYI0</accession>
<gene>
    <name evidence="2" type="ORF">ACFQS9_13600</name>
</gene>
<dbReference type="Proteomes" id="UP001596484">
    <property type="component" value="Unassembled WGS sequence"/>
</dbReference>
<feature type="domain" description="DinB-like" evidence="1">
    <location>
        <begin position="16"/>
        <end position="172"/>
    </location>
</feature>